<dbReference type="AlphaFoldDB" id="A0A511VAN1"/>
<organism evidence="1 2">
    <name type="scientific">Aneurinibacillus danicus</name>
    <dbReference type="NCBI Taxonomy" id="267746"/>
    <lineage>
        <taxon>Bacteria</taxon>
        <taxon>Bacillati</taxon>
        <taxon>Bacillota</taxon>
        <taxon>Bacilli</taxon>
        <taxon>Bacillales</taxon>
        <taxon>Paenibacillaceae</taxon>
        <taxon>Aneurinibacillus group</taxon>
        <taxon>Aneurinibacillus</taxon>
    </lineage>
</organism>
<dbReference type="EMBL" id="BJXX01000162">
    <property type="protein sequence ID" value="GEN35980.1"/>
    <property type="molecule type" value="Genomic_DNA"/>
</dbReference>
<name>A0A511VAN1_9BACL</name>
<keyword evidence="2" id="KW-1185">Reference proteome</keyword>
<accession>A0A511VAN1</accession>
<proteinExistence type="predicted"/>
<dbReference type="Proteomes" id="UP000321157">
    <property type="component" value="Unassembled WGS sequence"/>
</dbReference>
<comment type="caution">
    <text evidence="1">The sequence shown here is derived from an EMBL/GenBank/DDBJ whole genome shotgun (WGS) entry which is preliminary data.</text>
</comment>
<evidence type="ECO:0000313" key="1">
    <source>
        <dbReference type="EMBL" id="GEN35980.1"/>
    </source>
</evidence>
<reference evidence="1 2" key="1">
    <citation type="submission" date="2019-07" db="EMBL/GenBank/DDBJ databases">
        <title>Whole genome shotgun sequence of Aneurinibacillus danicus NBRC 102444.</title>
        <authorList>
            <person name="Hosoyama A."/>
            <person name="Uohara A."/>
            <person name="Ohji S."/>
            <person name="Ichikawa N."/>
        </authorList>
    </citation>
    <scope>NUCLEOTIDE SEQUENCE [LARGE SCALE GENOMIC DNA]</scope>
    <source>
        <strain evidence="1 2">NBRC 102444</strain>
    </source>
</reference>
<gene>
    <name evidence="1" type="ORF">ADA01nite_34400</name>
</gene>
<protein>
    <submittedName>
        <fullName evidence="1">Uncharacterized protein</fullName>
    </submittedName>
</protein>
<evidence type="ECO:0000313" key="2">
    <source>
        <dbReference type="Proteomes" id="UP000321157"/>
    </source>
</evidence>
<sequence>MHIAALLGINTGGICIGKEGRIAGEKNWLIVKSLKRYFSLGKGQLLKAIDDVSLDICEGEAFGRLAIEAAQNAYGKTNQGKKRKEGGRIA</sequence>